<dbReference type="Gene3D" id="1.10.1520.10">
    <property type="entry name" value="Ribonuclease III domain"/>
    <property type="match status" value="1"/>
</dbReference>
<dbReference type="CDD" id="cd10845">
    <property type="entry name" value="DSRM_RNAse_III_family"/>
    <property type="match status" value="1"/>
</dbReference>
<evidence type="ECO:0000256" key="8">
    <source>
        <dbReference type="ARBA" id="ARBA00022694"/>
    </source>
</evidence>
<evidence type="ECO:0000313" key="19">
    <source>
        <dbReference type="Proteomes" id="UP000266273"/>
    </source>
</evidence>
<evidence type="ECO:0000256" key="9">
    <source>
        <dbReference type="ARBA" id="ARBA00022722"/>
    </source>
</evidence>
<dbReference type="GO" id="GO:0042802">
    <property type="term" value="F:identical protein binding"/>
    <property type="evidence" value="ECO:0007669"/>
    <property type="project" value="UniProtKB-ARBA"/>
</dbReference>
<evidence type="ECO:0000256" key="13">
    <source>
        <dbReference type="ARBA" id="ARBA00022842"/>
    </source>
</evidence>
<dbReference type="GO" id="GO:0003725">
    <property type="term" value="F:double-stranded RNA binding"/>
    <property type="evidence" value="ECO:0007669"/>
    <property type="project" value="TreeGrafter"/>
</dbReference>
<evidence type="ECO:0000256" key="6">
    <source>
        <dbReference type="ARBA" id="ARBA00022552"/>
    </source>
</evidence>
<dbReference type="InterPro" id="IPR000999">
    <property type="entry name" value="RNase_III_dom"/>
</dbReference>
<dbReference type="InterPro" id="IPR036389">
    <property type="entry name" value="RNase_III_sf"/>
</dbReference>
<keyword evidence="11 15" id="KW-0255">Endonuclease</keyword>
<keyword evidence="12 15" id="KW-0378">Hydrolase</keyword>
<dbReference type="PROSITE" id="PS50142">
    <property type="entry name" value="RNASE_3_2"/>
    <property type="match status" value="1"/>
</dbReference>
<dbReference type="SUPFAM" id="SSF54768">
    <property type="entry name" value="dsRNA-binding domain-like"/>
    <property type="match status" value="1"/>
</dbReference>
<evidence type="ECO:0000256" key="10">
    <source>
        <dbReference type="ARBA" id="ARBA00022723"/>
    </source>
</evidence>
<dbReference type="EC" id="3.1.26.3" evidence="15"/>
<keyword evidence="19" id="KW-1185">Reference proteome</keyword>
<keyword evidence="10 15" id="KW-0479">Metal-binding</keyword>
<dbReference type="InterPro" id="IPR014720">
    <property type="entry name" value="dsRBD_dom"/>
</dbReference>
<dbReference type="FunFam" id="1.10.1520.10:FF:000001">
    <property type="entry name" value="Ribonuclease 3"/>
    <property type="match status" value="1"/>
</dbReference>
<feature type="active site" evidence="15">
    <location>
        <position position="140"/>
    </location>
</feature>
<evidence type="ECO:0000259" key="17">
    <source>
        <dbReference type="PROSITE" id="PS50142"/>
    </source>
</evidence>
<name>A0A397PNZ8_9HYPH</name>
<comment type="cofactor">
    <cofactor evidence="15">
        <name>Mg(2+)</name>
        <dbReference type="ChEBI" id="CHEBI:18420"/>
    </cofactor>
</comment>
<dbReference type="CDD" id="cd00593">
    <property type="entry name" value="RIBOc"/>
    <property type="match status" value="1"/>
</dbReference>
<evidence type="ECO:0000256" key="11">
    <source>
        <dbReference type="ARBA" id="ARBA00022759"/>
    </source>
</evidence>
<evidence type="ECO:0000256" key="14">
    <source>
        <dbReference type="ARBA" id="ARBA00022884"/>
    </source>
</evidence>
<dbReference type="Proteomes" id="UP000266273">
    <property type="component" value="Unassembled WGS sequence"/>
</dbReference>
<comment type="subcellular location">
    <subcellularLocation>
        <location evidence="2 15">Cytoplasm</location>
    </subcellularLocation>
</comment>
<dbReference type="Pfam" id="PF00035">
    <property type="entry name" value="dsrm"/>
    <property type="match status" value="1"/>
</dbReference>
<evidence type="ECO:0000313" key="18">
    <source>
        <dbReference type="EMBL" id="RIA47461.1"/>
    </source>
</evidence>
<dbReference type="SMART" id="SM00358">
    <property type="entry name" value="DSRM"/>
    <property type="match status" value="1"/>
</dbReference>
<dbReference type="PANTHER" id="PTHR11207:SF0">
    <property type="entry name" value="RIBONUCLEASE 3"/>
    <property type="match status" value="1"/>
</dbReference>
<evidence type="ECO:0000256" key="12">
    <source>
        <dbReference type="ARBA" id="ARBA00022801"/>
    </source>
</evidence>
<keyword evidence="9 15" id="KW-0540">Nuclease</keyword>
<dbReference type="GO" id="GO:0004525">
    <property type="term" value="F:ribonuclease III activity"/>
    <property type="evidence" value="ECO:0007669"/>
    <property type="project" value="UniProtKB-UniRule"/>
</dbReference>
<comment type="function">
    <text evidence="15">Digests double-stranded RNA. Involved in the processing of primary rRNA transcript to yield the immediate precursors to the large and small rRNAs (23S and 16S). Processes some mRNAs, and tRNAs when they are encoded in the rRNA operon. Processes pre-crRNA and tracrRNA of type II CRISPR loci if present in the organism.</text>
</comment>
<evidence type="ECO:0000256" key="5">
    <source>
        <dbReference type="ARBA" id="ARBA00022490"/>
    </source>
</evidence>
<sequence>MALRDPLVAAVPGDRIEQVAELKGQNTLPGRLGYEFADAGLLRLALTHPSAQTASSGADYQRLEFLGDRVLGLVVAESLYNTCPQDSEGALARRYNELVHRDTCAAIARSLDLGSHVRMSEAEAASGGAEKAAILADVCESVIGAVFLDGGYDAARDLIHRLWGQRLSEPGPVPIDPKTALQEWAQGMKLPLPEYNDVARTGPDHAPQFTVEARVSGYEPARGTGSSKRAAQEAAATKILVREGVWPESKRE</sequence>
<evidence type="ECO:0000256" key="3">
    <source>
        <dbReference type="ARBA" id="ARBA00010183"/>
    </source>
</evidence>
<keyword evidence="13 15" id="KW-0460">Magnesium</keyword>
<keyword evidence="6 15" id="KW-0698">rRNA processing</keyword>
<dbReference type="SUPFAM" id="SSF69065">
    <property type="entry name" value="RNase III domain-like"/>
    <property type="match status" value="1"/>
</dbReference>
<proteinExistence type="inferred from homology"/>
<evidence type="ECO:0000256" key="1">
    <source>
        <dbReference type="ARBA" id="ARBA00000109"/>
    </source>
</evidence>
<evidence type="ECO:0000256" key="7">
    <source>
        <dbReference type="ARBA" id="ARBA00022664"/>
    </source>
</evidence>
<dbReference type="GO" id="GO:0046872">
    <property type="term" value="F:metal ion binding"/>
    <property type="evidence" value="ECO:0007669"/>
    <property type="project" value="UniProtKB-KW"/>
</dbReference>
<keyword evidence="8 15" id="KW-0819">tRNA processing</keyword>
<feature type="binding site" evidence="15">
    <location>
        <position position="137"/>
    </location>
    <ligand>
        <name>Mg(2+)</name>
        <dbReference type="ChEBI" id="CHEBI:18420"/>
    </ligand>
</feature>
<feature type="domain" description="RNase III" evidence="17">
    <location>
        <begin position="25"/>
        <end position="151"/>
    </location>
</feature>
<gene>
    <name evidence="15" type="primary">rnc</name>
    <name evidence="18" type="ORF">BXY53_2542</name>
</gene>
<feature type="domain" description="DRBM" evidence="16">
    <location>
        <begin position="176"/>
        <end position="240"/>
    </location>
</feature>
<dbReference type="PANTHER" id="PTHR11207">
    <property type="entry name" value="RIBONUCLEASE III"/>
    <property type="match status" value="1"/>
</dbReference>
<protein>
    <recommendedName>
        <fullName evidence="15">Ribonuclease 3</fullName>
        <ecNumber evidence="15">3.1.26.3</ecNumber>
    </recommendedName>
    <alternativeName>
        <fullName evidence="15">Ribonuclease III</fullName>
        <shortName evidence="15">RNase III</shortName>
    </alternativeName>
</protein>
<organism evidence="18 19">
    <name type="scientific">Dichotomicrobium thermohalophilum</name>
    <dbReference type="NCBI Taxonomy" id="933063"/>
    <lineage>
        <taxon>Bacteria</taxon>
        <taxon>Pseudomonadati</taxon>
        <taxon>Pseudomonadota</taxon>
        <taxon>Alphaproteobacteria</taxon>
        <taxon>Hyphomicrobiales</taxon>
        <taxon>Hyphomicrobiaceae</taxon>
        <taxon>Dichotomicrobium</taxon>
    </lineage>
</organism>
<dbReference type="Pfam" id="PF14622">
    <property type="entry name" value="Ribonucleas_3_3"/>
    <property type="match status" value="1"/>
</dbReference>
<dbReference type="FunFam" id="3.30.160.20:FF:000003">
    <property type="entry name" value="Ribonuclease 3"/>
    <property type="match status" value="1"/>
</dbReference>
<evidence type="ECO:0000256" key="4">
    <source>
        <dbReference type="ARBA" id="ARBA00011738"/>
    </source>
</evidence>
<comment type="catalytic activity">
    <reaction evidence="1 15">
        <text>Endonucleolytic cleavage to 5'-phosphomonoester.</text>
        <dbReference type="EC" id="3.1.26.3"/>
    </reaction>
</comment>
<feature type="active site" evidence="15">
    <location>
        <position position="68"/>
    </location>
</feature>
<keyword evidence="15" id="KW-0699">rRNA-binding</keyword>
<feature type="binding site" evidence="15">
    <location>
        <position position="64"/>
    </location>
    <ligand>
        <name>Mg(2+)</name>
        <dbReference type="ChEBI" id="CHEBI:18420"/>
    </ligand>
</feature>
<dbReference type="HAMAP" id="MF_00104">
    <property type="entry name" value="RNase_III"/>
    <property type="match status" value="1"/>
</dbReference>
<dbReference type="PROSITE" id="PS50137">
    <property type="entry name" value="DS_RBD"/>
    <property type="match status" value="1"/>
</dbReference>
<dbReference type="SMART" id="SM00535">
    <property type="entry name" value="RIBOc"/>
    <property type="match status" value="1"/>
</dbReference>
<keyword evidence="14 15" id="KW-0694">RNA-binding</keyword>
<reference evidence="18 19" key="1">
    <citation type="submission" date="2018-08" db="EMBL/GenBank/DDBJ databases">
        <title>Genomic Encyclopedia of Archaeal and Bacterial Type Strains, Phase II (KMG-II): from individual species to whole genera.</title>
        <authorList>
            <person name="Goeker M."/>
        </authorList>
    </citation>
    <scope>NUCLEOTIDE SEQUENCE [LARGE SCALE GENOMIC DNA]</scope>
    <source>
        <strain evidence="18 19">DSM 5002</strain>
    </source>
</reference>
<keyword evidence="5 15" id="KW-0963">Cytoplasm</keyword>
<comment type="subunit">
    <text evidence="4 15">Homodimer.</text>
</comment>
<dbReference type="PROSITE" id="PS00517">
    <property type="entry name" value="RNASE_3_1"/>
    <property type="match status" value="1"/>
</dbReference>
<dbReference type="Gene3D" id="3.30.160.20">
    <property type="match status" value="1"/>
</dbReference>
<dbReference type="AlphaFoldDB" id="A0A397PNZ8"/>
<feature type="binding site" evidence="15">
    <location>
        <position position="140"/>
    </location>
    <ligand>
        <name>Mg(2+)</name>
        <dbReference type="ChEBI" id="CHEBI:18420"/>
    </ligand>
</feature>
<dbReference type="GO" id="GO:0005737">
    <property type="term" value="C:cytoplasm"/>
    <property type="evidence" value="ECO:0007669"/>
    <property type="project" value="UniProtKB-SubCell"/>
</dbReference>
<evidence type="ECO:0000259" key="16">
    <source>
        <dbReference type="PROSITE" id="PS50137"/>
    </source>
</evidence>
<comment type="caution">
    <text evidence="18">The sequence shown here is derived from an EMBL/GenBank/DDBJ whole genome shotgun (WGS) entry which is preliminary data.</text>
</comment>
<evidence type="ECO:0000256" key="2">
    <source>
        <dbReference type="ARBA" id="ARBA00004496"/>
    </source>
</evidence>
<dbReference type="GO" id="GO:0008033">
    <property type="term" value="P:tRNA processing"/>
    <property type="evidence" value="ECO:0007669"/>
    <property type="project" value="UniProtKB-KW"/>
</dbReference>
<dbReference type="GO" id="GO:0010468">
    <property type="term" value="P:regulation of gene expression"/>
    <property type="evidence" value="ECO:0007669"/>
    <property type="project" value="TreeGrafter"/>
</dbReference>
<evidence type="ECO:0000256" key="15">
    <source>
        <dbReference type="HAMAP-Rule" id="MF_00104"/>
    </source>
</evidence>
<dbReference type="GO" id="GO:0006364">
    <property type="term" value="P:rRNA processing"/>
    <property type="evidence" value="ECO:0007669"/>
    <property type="project" value="UniProtKB-UniRule"/>
</dbReference>
<dbReference type="GO" id="GO:0019843">
    <property type="term" value="F:rRNA binding"/>
    <property type="evidence" value="ECO:0007669"/>
    <property type="project" value="UniProtKB-KW"/>
</dbReference>
<comment type="similarity">
    <text evidence="3">Belongs to the ribonuclease III family.</text>
</comment>
<dbReference type="GO" id="GO:0006397">
    <property type="term" value="P:mRNA processing"/>
    <property type="evidence" value="ECO:0007669"/>
    <property type="project" value="UniProtKB-UniRule"/>
</dbReference>
<dbReference type="EMBL" id="QXDF01000003">
    <property type="protein sequence ID" value="RIA47461.1"/>
    <property type="molecule type" value="Genomic_DNA"/>
</dbReference>
<keyword evidence="7 15" id="KW-0507">mRNA processing</keyword>
<accession>A0A397PNZ8</accession>
<dbReference type="InterPro" id="IPR011907">
    <property type="entry name" value="RNase_III"/>
</dbReference>
<dbReference type="NCBIfam" id="TIGR02191">
    <property type="entry name" value="RNaseIII"/>
    <property type="match status" value="1"/>
</dbReference>